<dbReference type="Ensembl" id="ENSELUT00000089270.1">
    <property type="protein sequence ID" value="ENSELUP00000082077.1"/>
    <property type="gene ID" value="ENSELUG00000021159.3"/>
</dbReference>
<dbReference type="PANTHER" id="PTHR11477">
    <property type="entry name" value="TRANSCRIPTION FACTOR S-II ZINC FINGER DOMAIN-CONTAINING PROTEIN"/>
    <property type="match status" value="1"/>
</dbReference>
<dbReference type="SMART" id="SM00510">
    <property type="entry name" value="TFS2M"/>
    <property type="match status" value="1"/>
</dbReference>
<dbReference type="Gene3D" id="1.10.472.30">
    <property type="entry name" value="Transcription elongation factor S-II, central domain"/>
    <property type="match status" value="1"/>
</dbReference>
<dbReference type="Pfam" id="PF08711">
    <property type="entry name" value="Med26"/>
    <property type="match status" value="1"/>
</dbReference>
<feature type="compositionally biased region" description="Polar residues" evidence="2">
    <location>
        <begin position="143"/>
        <end position="158"/>
    </location>
</feature>
<evidence type="ECO:0000259" key="3">
    <source>
        <dbReference type="PROSITE" id="PS51319"/>
    </source>
</evidence>
<feature type="compositionally biased region" description="Polar residues" evidence="2">
    <location>
        <begin position="170"/>
        <end position="190"/>
    </location>
</feature>
<dbReference type="InterPro" id="IPR003618">
    <property type="entry name" value="TFIIS_cen_dom"/>
</dbReference>
<keyword evidence="6" id="KW-1185">Reference proteome</keyword>
<dbReference type="GO" id="GO:0006351">
    <property type="term" value="P:DNA-templated transcription"/>
    <property type="evidence" value="ECO:0007669"/>
    <property type="project" value="InterPro"/>
</dbReference>
<dbReference type="PIRSF" id="PIRSF006704">
    <property type="entry name" value="TF_IIS"/>
    <property type="match status" value="1"/>
</dbReference>
<reference evidence="5" key="3">
    <citation type="submission" date="2025-09" db="UniProtKB">
        <authorList>
            <consortium name="Ensembl"/>
        </authorList>
    </citation>
    <scope>IDENTIFICATION</scope>
</reference>
<evidence type="ECO:0000256" key="2">
    <source>
        <dbReference type="SAM" id="MobiDB-lite"/>
    </source>
</evidence>
<dbReference type="Gene3D" id="1.20.930.10">
    <property type="entry name" value="Conserved domain common to transcription factors TFIIS, elongin A, CRSP70"/>
    <property type="match status" value="1"/>
</dbReference>
<dbReference type="GeneTree" id="ENSGT00940000162067"/>
<dbReference type="InterPro" id="IPR017923">
    <property type="entry name" value="TFIIS_N"/>
</dbReference>
<feature type="compositionally biased region" description="Basic and acidic residues" evidence="2">
    <location>
        <begin position="129"/>
        <end position="141"/>
    </location>
</feature>
<dbReference type="PANTHER" id="PTHR11477:SF7">
    <property type="entry name" value="TRANSCRIPTION ELONGATION FACTOR A N-TERMINAL AND CENTRAL DOMAIN-CONTAINING PROTEIN"/>
    <property type="match status" value="1"/>
</dbReference>
<comment type="subcellular location">
    <subcellularLocation>
        <location evidence="1">Nucleus</location>
    </subcellularLocation>
</comment>
<sequence>MSSPSTVSTKITTMDAKRITYHAHQIKKCYAEGNYGNIIPHLTALDYGSVTLQHLEDTDIMKVLYGLLKNCPDTSIKKTVKQLLSKWKKLYSHPYRISKENIKEEFTVIGESTLTDKACLTDSREVAAGDSSKPAELRASCEHVSSNTGSRQGRTPTSGKDPVKDIGEGVSSSCQVTGDSPSGSGLSIPSNDFGAPAPISEGSTPSCKHSAESALRSQCTRLLHGALDPETTEGRSAVLAHVIEEHIHAFQCGNQVKYKACIRSKVSNLRNPKNGHLRQGLLGGSLAPEVFARMSADEMAGEELQRLREEYSLQGVRERQLPQGVEGTPTRKLRCSRCEASDCRVTQVSRGALFLPAWVRQATADQDAMTFVTCSGCGEQWYHSGWNCL</sequence>
<dbReference type="InterPro" id="IPR036575">
    <property type="entry name" value="TFIIS_cen_dom_sf"/>
</dbReference>
<feature type="region of interest" description="Disordered" evidence="2">
    <location>
        <begin position="129"/>
        <end position="209"/>
    </location>
</feature>
<evidence type="ECO:0000313" key="5">
    <source>
        <dbReference type="Ensembl" id="ENSELUP00000082077.1"/>
    </source>
</evidence>
<dbReference type="GO" id="GO:0005634">
    <property type="term" value="C:nucleus"/>
    <property type="evidence" value="ECO:0007669"/>
    <property type="project" value="UniProtKB-SubCell"/>
</dbReference>
<dbReference type="SUPFAM" id="SSF47676">
    <property type="entry name" value="Conserved domain common to transcription factors TFIIS, elongin A, CRSP70"/>
    <property type="match status" value="1"/>
</dbReference>
<organism evidence="5 6">
    <name type="scientific">Esox lucius</name>
    <name type="common">Northern pike</name>
    <dbReference type="NCBI Taxonomy" id="8010"/>
    <lineage>
        <taxon>Eukaryota</taxon>
        <taxon>Metazoa</taxon>
        <taxon>Chordata</taxon>
        <taxon>Craniata</taxon>
        <taxon>Vertebrata</taxon>
        <taxon>Euteleostomi</taxon>
        <taxon>Actinopterygii</taxon>
        <taxon>Neopterygii</taxon>
        <taxon>Teleostei</taxon>
        <taxon>Protacanthopterygii</taxon>
        <taxon>Esociformes</taxon>
        <taxon>Esocidae</taxon>
        <taxon>Esox</taxon>
    </lineage>
</organism>
<dbReference type="InterPro" id="IPR035441">
    <property type="entry name" value="TFIIS/LEDGF_dom_sf"/>
</dbReference>
<dbReference type="PROSITE" id="PS51319">
    <property type="entry name" value="TFIIS_N"/>
    <property type="match status" value="1"/>
</dbReference>
<accession>A0AAY5K6Z0</accession>
<protein>
    <recommendedName>
        <fullName evidence="7">Transcription elongation factor A N-terminal and central domain containing</fullName>
    </recommendedName>
</protein>
<dbReference type="SUPFAM" id="SSF57783">
    <property type="entry name" value="Zinc beta-ribbon"/>
    <property type="match status" value="1"/>
</dbReference>
<dbReference type="Proteomes" id="UP000265140">
    <property type="component" value="Chromosome 22"/>
</dbReference>
<dbReference type="Pfam" id="PF07500">
    <property type="entry name" value="TFIIS_M"/>
    <property type="match status" value="1"/>
</dbReference>
<keyword evidence="1" id="KW-0539">Nucleus</keyword>
<proteinExistence type="predicted"/>
<evidence type="ECO:0008006" key="7">
    <source>
        <dbReference type="Google" id="ProtNLM"/>
    </source>
</evidence>
<feature type="domain" description="TFIIS central" evidence="4">
    <location>
        <begin position="215"/>
        <end position="327"/>
    </location>
</feature>
<evidence type="ECO:0000313" key="6">
    <source>
        <dbReference type="Proteomes" id="UP000265140"/>
    </source>
</evidence>
<feature type="domain" description="TFIIS N-terminal" evidence="3">
    <location>
        <begin position="17"/>
        <end position="94"/>
    </location>
</feature>
<dbReference type="AlphaFoldDB" id="A0AAY5K6Z0"/>
<dbReference type="PROSITE" id="PS51321">
    <property type="entry name" value="TFIIS_CENTRAL"/>
    <property type="match status" value="1"/>
</dbReference>
<evidence type="ECO:0000256" key="1">
    <source>
        <dbReference type="PROSITE-ProRule" id="PRU00649"/>
    </source>
</evidence>
<name>A0AAY5K6Z0_ESOLU</name>
<dbReference type="SUPFAM" id="SSF46942">
    <property type="entry name" value="Elongation factor TFIIS domain 2"/>
    <property type="match status" value="1"/>
</dbReference>
<reference evidence="5 6" key="1">
    <citation type="submission" date="2020-02" db="EMBL/GenBank/DDBJ databases">
        <title>Esox lucius (northern pike) genome, fEsoLuc1, primary haplotype.</title>
        <authorList>
            <person name="Myers G."/>
            <person name="Karagic N."/>
            <person name="Meyer A."/>
            <person name="Pippel M."/>
            <person name="Reichard M."/>
            <person name="Winkler S."/>
            <person name="Tracey A."/>
            <person name="Sims Y."/>
            <person name="Howe K."/>
            <person name="Rhie A."/>
            <person name="Formenti G."/>
            <person name="Durbin R."/>
            <person name="Fedrigo O."/>
            <person name="Jarvis E.D."/>
        </authorList>
    </citation>
    <scope>NUCLEOTIDE SEQUENCE [LARGE SCALE GENOMIC DNA]</scope>
</reference>
<reference evidence="5" key="2">
    <citation type="submission" date="2025-08" db="UniProtKB">
        <authorList>
            <consortium name="Ensembl"/>
        </authorList>
    </citation>
    <scope>IDENTIFICATION</scope>
</reference>
<dbReference type="Gene3D" id="2.20.25.10">
    <property type="match status" value="1"/>
</dbReference>
<gene>
    <name evidence="5" type="primary">TCEANC</name>
</gene>
<dbReference type="InterPro" id="IPR035100">
    <property type="entry name" value="TF_IIS-typ"/>
</dbReference>
<evidence type="ECO:0000259" key="4">
    <source>
        <dbReference type="PROSITE" id="PS51321"/>
    </source>
</evidence>